<sequence>MAAGAAATMVRVAVVAMLLMQCCNVMVLAARPLVNDAAAADGRGWQRGQAAGGAQPAAQVVVAQKKISVPGEGNPSGWIDPNHNHIPLTTTTVGLGSRNSPQGRG</sequence>
<dbReference type="EMBL" id="LWDX02062998">
    <property type="protein sequence ID" value="OEL16460.1"/>
    <property type="molecule type" value="Genomic_DNA"/>
</dbReference>
<evidence type="ECO:0000256" key="1">
    <source>
        <dbReference type="SAM" id="MobiDB-lite"/>
    </source>
</evidence>
<dbReference type="AlphaFoldDB" id="A0A1E5UUB4"/>
<evidence type="ECO:0000313" key="4">
    <source>
        <dbReference type="Proteomes" id="UP000095767"/>
    </source>
</evidence>
<feature type="region of interest" description="Disordered" evidence="1">
    <location>
        <begin position="72"/>
        <end position="105"/>
    </location>
</feature>
<feature type="chain" id="PRO_5009187397" evidence="2">
    <location>
        <begin position="30"/>
        <end position="105"/>
    </location>
</feature>
<gene>
    <name evidence="3" type="ORF">BAE44_0022521</name>
</gene>
<name>A0A1E5UUB4_9POAL</name>
<feature type="compositionally biased region" description="Polar residues" evidence="1">
    <location>
        <begin position="87"/>
        <end position="105"/>
    </location>
</feature>
<keyword evidence="2" id="KW-0732">Signal</keyword>
<accession>A0A1E5UUB4</accession>
<organism evidence="3 4">
    <name type="scientific">Dichanthelium oligosanthes</name>
    <dbReference type="NCBI Taxonomy" id="888268"/>
    <lineage>
        <taxon>Eukaryota</taxon>
        <taxon>Viridiplantae</taxon>
        <taxon>Streptophyta</taxon>
        <taxon>Embryophyta</taxon>
        <taxon>Tracheophyta</taxon>
        <taxon>Spermatophyta</taxon>
        <taxon>Magnoliopsida</taxon>
        <taxon>Liliopsida</taxon>
        <taxon>Poales</taxon>
        <taxon>Poaceae</taxon>
        <taxon>PACMAD clade</taxon>
        <taxon>Panicoideae</taxon>
        <taxon>Panicodae</taxon>
        <taxon>Paniceae</taxon>
        <taxon>Dichantheliinae</taxon>
        <taxon>Dichanthelium</taxon>
    </lineage>
</organism>
<comment type="caution">
    <text evidence="3">The sequence shown here is derived from an EMBL/GenBank/DDBJ whole genome shotgun (WGS) entry which is preliminary data.</text>
</comment>
<dbReference type="Proteomes" id="UP000095767">
    <property type="component" value="Unassembled WGS sequence"/>
</dbReference>
<feature type="signal peptide" evidence="2">
    <location>
        <begin position="1"/>
        <end position="29"/>
    </location>
</feature>
<evidence type="ECO:0000256" key="2">
    <source>
        <dbReference type="SAM" id="SignalP"/>
    </source>
</evidence>
<reference evidence="3 4" key="1">
    <citation type="submission" date="2016-09" db="EMBL/GenBank/DDBJ databases">
        <title>The draft genome of Dichanthelium oligosanthes: A C3 panicoid grass species.</title>
        <authorList>
            <person name="Studer A.J."/>
            <person name="Schnable J.C."/>
            <person name="Brutnell T.P."/>
        </authorList>
    </citation>
    <scope>NUCLEOTIDE SEQUENCE [LARGE SCALE GENOMIC DNA]</scope>
    <source>
        <strain evidence="4">cv. Kellogg 1175</strain>
        <tissue evidence="3">Leaf</tissue>
    </source>
</reference>
<keyword evidence="4" id="KW-1185">Reference proteome</keyword>
<proteinExistence type="predicted"/>
<evidence type="ECO:0000313" key="3">
    <source>
        <dbReference type="EMBL" id="OEL16460.1"/>
    </source>
</evidence>
<protein>
    <submittedName>
        <fullName evidence="3">Uncharacterized protein</fullName>
    </submittedName>
</protein>